<protein>
    <submittedName>
        <fullName evidence="1">Uncharacterized protein</fullName>
    </submittedName>
</protein>
<sequence>MIAKDDTTYANIVGNKVVWIFTKNDMPQWNEEDLNVVSIPKRLLGKVKVGTEYINNDFVIKKEIATKDNAVYAVLGENNEFLYSFTKQDRGSYNDDEKVVIISTKEALEICHGNIYDENAKSFVLDVEYVRNLYIKLANESYNAVIHIIMGEDTPLSEMISWETQEKEAKAYIESNDVAQAPSIALMATTQGRDISEFAHKILEKATKYRMASSFLIGYRQKVIRALETASDVASLRNAKFDKDFVLQELQSMSAQAAKG</sequence>
<gene>
    <name evidence="1" type="ORF">NHP164001_19160</name>
</gene>
<proteinExistence type="predicted"/>
<keyword evidence="2" id="KW-1185">Reference proteome</keyword>
<reference evidence="1 2" key="1">
    <citation type="submission" date="2024-06" db="EMBL/GenBank/DDBJ databases">
        <title>Draft genome sequence of Helicobacter trogontum NHP16-4001.</title>
        <authorList>
            <person name="Rimbara E."/>
            <person name="Suzuki M."/>
        </authorList>
    </citation>
    <scope>NUCLEOTIDE SEQUENCE [LARGE SCALE GENOMIC DNA]</scope>
    <source>
        <strain evidence="1 2">NHP16-4001</strain>
    </source>
</reference>
<evidence type="ECO:0000313" key="2">
    <source>
        <dbReference type="Proteomes" id="UP001562457"/>
    </source>
</evidence>
<name>A0ABQ0D6C0_9HELI</name>
<organism evidence="1 2">
    <name type="scientific">Helicobacter trogontum</name>
    <dbReference type="NCBI Taxonomy" id="50960"/>
    <lineage>
        <taxon>Bacteria</taxon>
        <taxon>Pseudomonadati</taxon>
        <taxon>Campylobacterota</taxon>
        <taxon>Epsilonproteobacteria</taxon>
        <taxon>Campylobacterales</taxon>
        <taxon>Helicobacteraceae</taxon>
        <taxon>Helicobacter</taxon>
    </lineage>
</organism>
<dbReference type="Proteomes" id="UP001562457">
    <property type="component" value="Unassembled WGS sequence"/>
</dbReference>
<accession>A0ABQ0D6C0</accession>
<dbReference type="RefSeq" id="WP_369607842.1">
    <property type="nucleotide sequence ID" value="NZ_BAAFHN010000075.1"/>
</dbReference>
<dbReference type="EMBL" id="BAAFHN010000075">
    <property type="protein sequence ID" value="GAB0173894.1"/>
    <property type="molecule type" value="Genomic_DNA"/>
</dbReference>
<comment type="caution">
    <text evidence="1">The sequence shown here is derived from an EMBL/GenBank/DDBJ whole genome shotgun (WGS) entry which is preliminary data.</text>
</comment>
<evidence type="ECO:0000313" key="1">
    <source>
        <dbReference type="EMBL" id="GAB0173894.1"/>
    </source>
</evidence>